<dbReference type="GO" id="GO:0030148">
    <property type="term" value="P:sphingolipid biosynthetic process"/>
    <property type="evidence" value="ECO:0007669"/>
    <property type="project" value="TreeGrafter"/>
</dbReference>
<proteinExistence type="inferred from homology"/>
<dbReference type="GO" id="GO:0042761">
    <property type="term" value="P:very long-chain fatty acid biosynthetic process"/>
    <property type="evidence" value="ECO:0007669"/>
    <property type="project" value="TreeGrafter"/>
</dbReference>
<evidence type="ECO:0000256" key="8">
    <source>
        <dbReference type="ARBA" id="ARBA00023136"/>
    </source>
</evidence>
<protein>
    <recommendedName>
        <fullName evidence="10">Elongation of very long chain fatty acids protein</fullName>
        <ecNumber evidence="10">2.3.1.199</ecNumber>
    </recommendedName>
    <alternativeName>
        <fullName evidence="10">Very-long-chain 3-oxoacyl-CoA synthase</fullName>
    </alternativeName>
</protein>
<feature type="transmembrane region" description="Helical" evidence="10">
    <location>
        <begin position="31"/>
        <end position="50"/>
    </location>
</feature>
<evidence type="ECO:0000256" key="10">
    <source>
        <dbReference type="RuleBase" id="RU361115"/>
    </source>
</evidence>
<dbReference type="GO" id="GO:0034626">
    <property type="term" value="P:fatty acid elongation, polyunsaturated fatty acid"/>
    <property type="evidence" value="ECO:0007669"/>
    <property type="project" value="TreeGrafter"/>
</dbReference>
<evidence type="ECO:0000256" key="1">
    <source>
        <dbReference type="ARBA" id="ARBA00004141"/>
    </source>
</evidence>
<evidence type="ECO:0000256" key="7">
    <source>
        <dbReference type="ARBA" id="ARBA00023098"/>
    </source>
</evidence>
<evidence type="ECO:0000256" key="4">
    <source>
        <dbReference type="ARBA" id="ARBA00022692"/>
    </source>
</evidence>
<keyword evidence="2 10" id="KW-0444">Lipid biosynthesis</keyword>
<feature type="transmembrane region" description="Helical" evidence="10">
    <location>
        <begin position="204"/>
        <end position="225"/>
    </location>
</feature>
<dbReference type="InterPro" id="IPR002076">
    <property type="entry name" value="ELO_fam"/>
</dbReference>
<accession>A0A7R9M8D0</accession>
<organism evidence="11">
    <name type="scientific">Oppiella nova</name>
    <dbReference type="NCBI Taxonomy" id="334625"/>
    <lineage>
        <taxon>Eukaryota</taxon>
        <taxon>Metazoa</taxon>
        <taxon>Ecdysozoa</taxon>
        <taxon>Arthropoda</taxon>
        <taxon>Chelicerata</taxon>
        <taxon>Arachnida</taxon>
        <taxon>Acari</taxon>
        <taxon>Acariformes</taxon>
        <taxon>Sarcoptiformes</taxon>
        <taxon>Oribatida</taxon>
        <taxon>Brachypylina</taxon>
        <taxon>Oppioidea</taxon>
        <taxon>Oppiidae</taxon>
        <taxon>Oppiella</taxon>
    </lineage>
</organism>
<keyword evidence="4 10" id="KW-0812">Transmembrane</keyword>
<dbReference type="OrthoDB" id="434092at2759"/>
<feature type="transmembrane region" description="Helical" evidence="10">
    <location>
        <begin position="71"/>
        <end position="89"/>
    </location>
</feature>
<dbReference type="Pfam" id="PF01151">
    <property type="entry name" value="ELO"/>
    <property type="match status" value="1"/>
</dbReference>
<comment type="similarity">
    <text evidence="10">Belongs to the ELO family.</text>
</comment>
<evidence type="ECO:0000256" key="6">
    <source>
        <dbReference type="ARBA" id="ARBA00022989"/>
    </source>
</evidence>
<dbReference type="GO" id="GO:0009922">
    <property type="term" value="F:fatty acid elongase activity"/>
    <property type="evidence" value="ECO:0007669"/>
    <property type="project" value="UniProtKB-EC"/>
</dbReference>
<evidence type="ECO:0000256" key="9">
    <source>
        <dbReference type="ARBA" id="ARBA00023160"/>
    </source>
</evidence>
<gene>
    <name evidence="11" type="ORF">ONB1V03_LOCUS12153</name>
</gene>
<evidence type="ECO:0000256" key="5">
    <source>
        <dbReference type="ARBA" id="ARBA00022832"/>
    </source>
</evidence>
<dbReference type="GO" id="GO:0034625">
    <property type="term" value="P:fatty acid elongation, monounsaturated fatty acid"/>
    <property type="evidence" value="ECO:0007669"/>
    <property type="project" value="TreeGrafter"/>
</dbReference>
<dbReference type="EMBL" id="CAJPVJ010009606">
    <property type="protein sequence ID" value="CAG2172697.1"/>
    <property type="molecule type" value="Genomic_DNA"/>
</dbReference>
<comment type="subcellular location">
    <subcellularLocation>
        <location evidence="1">Membrane</location>
        <topology evidence="1">Multi-pass membrane protein</topology>
    </subcellularLocation>
</comment>
<keyword evidence="12" id="KW-1185">Reference proteome</keyword>
<keyword evidence="9 10" id="KW-0275">Fatty acid biosynthesis</keyword>
<keyword evidence="5 10" id="KW-0276">Fatty acid metabolism</keyword>
<evidence type="ECO:0000256" key="2">
    <source>
        <dbReference type="ARBA" id="ARBA00022516"/>
    </source>
</evidence>
<keyword evidence="6 10" id="KW-1133">Transmembrane helix</keyword>
<keyword evidence="7 10" id="KW-0443">Lipid metabolism</keyword>
<dbReference type="PANTHER" id="PTHR11157">
    <property type="entry name" value="FATTY ACID ACYL TRANSFERASE-RELATED"/>
    <property type="match status" value="1"/>
</dbReference>
<comment type="catalytic activity">
    <reaction evidence="10">
        <text>a very-long-chain acyl-CoA + malonyl-CoA + H(+) = a very-long-chain 3-oxoacyl-CoA + CO2 + CoA</text>
        <dbReference type="Rhea" id="RHEA:32727"/>
        <dbReference type="ChEBI" id="CHEBI:15378"/>
        <dbReference type="ChEBI" id="CHEBI:16526"/>
        <dbReference type="ChEBI" id="CHEBI:57287"/>
        <dbReference type="ChEBI" id="CHEBI:57384"/>
        <dbReference type="ChEBI" id="CHEBI:90725"/>
        <dbReference type="ChEBI" id="CHEBI:90736"/>
        <dbReference type="EC" id="2.3.1.199"/>
    </reaction>
</comment>
<keyword evidence="8 10" id="KW-0472">Membrane</keyword>
<dbReference type="AlphaFoldDB" id="A0A7R9M8D0"/>
<sequence length="238" mass="28749">MSTINVTNPLIYWTHQYWVDETDHRIIDYPLINAGPTQMATIMLLWLFFVTKCGPNWMKNRKPFVLKEIMILYNFLLVVINAYFIYASLRWLKFGHKSWDPKLIPRDQWSESFDGEVNEKMFYFYTKLFDLLDTVFFVLRKKTNQVSFLHLYHHFMVIVEVFCLLNSTVHTVMYLYYLLSAFGPQIQPYLWWKRYITRLQLIQFAILIGYIYQITLNLLNGWVSYNPLYSFICSPDFI</sequence>
<evidence type="ECO:0000256" key="3">
    <source>
        <dbReference type="ARBA" id="ARBA00022679"/>
    </source>
</evidence>
<dbReference type="EC" id="2.3.1.199" evidence="10"/>
<name>A0A7R9M8D0_9ACAR</name>
<reference evidence="11" key="1">
    <citation type="submission" date="2020-11" db="EMBL/GenBank/DDBJ databases">
        <authorList>
            <person name="Tran Van P."/>
        </authorList>
    </citation>
    <scope>NUCLEOTIDE SEQUENCE</scope>
</reference>
<dbReference type="EMBL" id="OC924431">
    <property type="protein sequence ID" value="CAD7655510.1"/>
    <property type="molecule type" value="Genomic_DNA"/>
</dbReference>
<evidence type="ECO:0000313" key="12">
    <source>
        <dbReference type="Proteomes" id="UP000728032"/>
    </source>
</evidence>
<evidence type="ECO:0000313" key="11">
    <source>
        <dbReference type="EMBL" id="CAD7655510.1"/>
    </source>
</evidence>
<dbReference type="GO" id="GO:0019367">
    <property type="term" value="P:fatty acid elongation, saturated fatty acid"/>
    <property type="evidence" value="ECO:0007669"/>
    <property type="project" value="TreeGrafter"/>
</dbReference>
<dbReference type="GO" id="GO:0005789">
    <property type="term" value="C:endoplasmic reticulum membrane"/>
    <property type="evidence" value="ECO:0007669"/>
    <property type="project" value="TreeGrafter"/>
</dbReference>
<dbReference type="PANTHER" id="PTHR11157:SF103">
    <property type="entry name" value="ELONGATION OF VERY LONG CHAIN FATTY ACIDS PROTEIN"/>
    <property type="match status" value="1"/>
</dbReference>
<keyword evidence="3 10" id="KW-0808">Transferase</keyword>
<comment type="caution">
    <text evidence="10">Lacks conserved residue(s) required for the propagation of feature annotation.</text>
</comment>
<dbReference type="Proteomes" id="UP000728032">
    <property type="component" value="Unassembled WGS sequence"/>
</dbReference>